<dbReference type="SUPFAM" id="SSF51445">
    <property type="entry name" value="(Trans)glycosidases"/>
    <property type="match status" value="1"/>
</dbReference>
<keyword evidence="6" id="KW-1185">Reference proteome</keyword>
<protein>
    <submittedName>
        <fullName evidence="5">Glycoside hydrolase family 3 N-terminal domain-containing protein</fullName>
    </submittedName>
</protein>
<keyword evidence="2 5" id="KW-0378">Hydrolase</keyword>
<keyword evidence="3" id="KW-1133">Transmembrane helix</keyword>
<evidence type="ECO:0000256" key="2">
    <source>
        <dbReference type="ARBA" id="ARBA00022801"/>
    </source>
</evidence>
<comment type="caution">
    <text evidence="5">The sequence shown here is derived from an EMBL/GenBank/DDBJ whole genome shotgun (WGS) entry which is preliminary data.</text>
</comment>
<dbReference type="SMART" id="SM01217">
    <property type="entry name" value="Fn3_like"/>
    <property type="match status" value="1"/>
</dbReference>
<organism evidence="5 6">
    <name type="scientific">Olsenella absiana</name>
    <dbReference type="NCBI Taxonomy" id="3115222"/>
    <lineage>
        <taxon>Bacteria</taxon>
        <taxon>Bacillati</taxon>
        <taxon>Actinomycetota</taxon>
        <taxon>Coriobacteriia</taxon>
        <taxon>Coriobacteriales</taxon>
        <taxon>Atopobiaceae</taxon>
        <taxon>Olsenella</taxon>
    </lineage>
</organism>
<dbReference type="PRINTS" id="PR00133">
    <property type="entry name" value="GLHYDRLASE3"/>
</dbReference>
<feature type="transmembrane region" description="Helical" evidence="3">
    <location>
        <begin position="972"/>
        <end position="995"/>
    </location>
</feature>
<dbReference type="InterPro" id="IPR017853">
    <property type="entry name" value="GH"/>
</dbReference>
<dbReference type="Pfam" id="PF00933">
    <property type="entry name" value="Glyco_hydro_3"/>
    <property type="match status" value="1"/>
</dbReference>
<dbReference type="Gene3D" id="3.20.20.300">
    <property type="entry name" value="Glycoside hydrolase, family 3, N-terminal domain"/>
    <property type="match status" value="1"/>
</dbReference>
<dbReference type="InterPro" id="IPR001764">
    <property type="entry name" value="Glyco_hydro_3_N"/>
</dbReference>
<gene>
    <name evidence="5" type="ORF">VXJ25_03175</name>
</gene>
<evidence type="ECO:0000313" key="6">
    <source>
        <dbReference type="Proteomes" id="UP001332931"/>
    </source>
</evidence>
<dbReference type="Pfam" id="PF01915">
    <property type="entry name" value="Glyco_hydro_3_C"/>
    <property type="match status" value="1"/>
</dbReference>
<dbReference type="InterPro" id="IPR036881">
    <property type="entry name" value="Glyco_hydro_3_C_sf"/>
</dbReference>
<evidence type="ECO:0000259" key="4">
    <source>
        <dbReference type="SMART" id="SM01217"/>
    </source>
</evidence>
<evidence type="ECO:0000256" key="1">
    <source>
        <dbReference type="ARBA" id="ARBA00005336"/>
    </source>
</evidence>
<sequence length="1029" mass="112374">MLHIPGHRARREKKPLGPRALKARKALRIGACVAAAGLVVAANVAAVLFGETAESFLSNDKIEVSEQDARAQTARGVQLAKRIEDEGIVLLRNEDQTLPLSRSVSKVNVFGWSSTQWIGGGSGSGGVSGDVKGLLDALVDDGVSYNEELAAMYRDFKPTRPYQSEGTLGTHDYEFCRLYEPDVYDKSFYTQKILDDAKAYSDTAIVVIGRQAGESIDCPTRQYRVTDKTGTPKLYARSYLELSPEEEHLLTYVGANFEHVIVVVNSTNTMALGQLETIPGIDAALLCGTTGQYAASEVCSVLYGETNPSGRTVDTYAYDFSTAASWANSGADGEGAYTNSFGVYPANGTQNVNVGTSETYSTARFVDYREGVYVGYRWYETADAEGFWDDVANEHGGGYDGVVQYPFGYGLSYTTFDWRVVSTSPSPEFGFDRSTTFSYTVRVTNTGQVAGRDVVQLYYTAPYTRGGIEKPSTVLAAFAKTKELGPGESQDVTLSFSADDMASYDCYDANGNGFAGYELEPGQYVLELKRDAHTLADCDHARVTYTLDDGILCEEDAHTGATVANRFTGDAASDGFSIDGSTTEGRIPYLSRADFRGTFPEAAANRWMSDALIEHNLFDASAYDGGAEVGDAATSASAVSSQSMLLSDAATGEITDFGRELGLNYDDPRWDTLLDRISKSDMERIVLHGYSNSGAISQVGKPRTKDLDGSSQAASFHQLTSGVGYPNPTTLAQTWNTDLAREYGRQVGMECADLGIDGWYAPSTNLHRSPLGGRNYEYFSEDPLVSGLMGGEISAGSREAGTFCYMKHLVLNEQDSYRDSLYTWLTEQSLRELYLRPFEIAVERYGATGIMSSYNRLGATWTGGNEALLTDVLRGEWGFRGSVITDYCDHQQYMNAYQMLMAGGDLYMDGVFRNGSFAGSTTTEKFNENLRRATKDVVYVWLNARATNLTYNALAQAEGTERLERPLKVSRASYVLIGISLIDGIAGTLVAVAIVHAVRKRHPRLPDPDDRDGDPYVNLDISEEQRHFG</sequence>
<name>A0ABU7R8T1_9ACTN</name>
<dbReference type="InterPro" id="IPR026891">
    <property type="entry name" value="Fn3-like"/>
</dbReference>
<dbReference type="PANTHER" id="PTHR42715">
    <property type="entry name" value="BETA-GLUCOSIDASE"/>
    <property type="match status" value="1"/>
</dbReference>
<dbReference type="GO" id="GO:0016787">
    <property type="term" value="F:hydrolase activity"/>
    <property type="evidence" value="ECO:0007669"/>
    <property type="project" value="UniProtKB-KW"/>
</dbReference>
<dbReference type="RefSeq" id="WP_330957768.1">
    <property type="nucleotide sequence ID" value="NZ_JAZGJQ010000002.1"/>
</dbReference>
<dbReference type="EMBL" id="JAZGJQ010000002">
    <property type="protein sequence ID" value="MEE6147003.1"/>
    <property type="molecule type" value="Genomic_DNA"/>
</dbReference>
<keyword evidence="3" id="KW-0812">Transmembrane</keyword>
<comment type="similarity">
    <text evidence="1">Belongs to the glycosyl hydrolase 3 family.</text>
</comment>
<dbReference type="InterPro" id="IPR013783">
    <property type="entry name" value="Ig-like_fold"/>
</dbReference>
<dbReference type="InterPro" id="IPR036962">
    <property type="entry name" value="Glyco_hydro_3_N_sf"/>
</dbReference>
<dbReference type="Proteomes" id="UP001332931">
    <property type="component" value="Unassembled WGS sequence"/>
</dbReference>
<dbReference type="Pfam" id="PF14310">
    <property type="entry name" value="Fn3-like"/>
    <property type="match status" value="1"/>
</dbReference>
<proteinExistence type="inferred from homology"/>
<dbReference type="PANTHER" id="PTHR42715:SF10">
    <property type="entry name" value="BETA-GLUCOSIDASE"/>
    <property type="match status" value="1"/>
</dbReference>
<reference evidence="5 6" key="1">
    <citation type="submission" date="2024-01" db="EMBL/GenBank/DDBJ databases">
        <title>Description of Olsenella sp. nov., isolated from pig feces.</title>
        <authorList>
            <person name="Chang Y.-H."/>
        </authorList>
    </citation>
    <scope>NUCLEOTIDE SEQUENCE [LARGE SCALE GENOMIC DNA]</scope>
    <source>
        <strain evidence="5 6">YH-ols2223</strain>
    </source>
</reference>
<evidence type="ECO:0000313" key="5">
    <source>
        <dbReference type="EMBL" id="MEE6147003.1"/>
    </source>
</evidence>
<accession>A0ABU7R8T1</accession>
<dbReference type="InterPro" id="IPR002772">
    <property type="entry name" value="Glyco_hydro_3_C"/>
</dbReference>
<feature type="domain" description="Fibronectin type III-like" evidence="4">
    <location>
        <begin position="453"/>
        <end position="532"/>
    </location>
</feature>
<evidence type="ECO:0000256" key="3">
    <source>
        <dbReference type="SAM" id="Phobius"/>
    </source>
</evidence>
<dbReference type="Gene3D" id="3.40.50.1700">
    <property type="entry name" value="Glycoside hydrolase family 3 C-terminal domain"/>
    <property type="match status" value="1"/>
</dbReference>
<dbReference type="InterPro" id="IPR050288">
    <property type="entry name" value="Cellulose_deg_GH3"/>
</dbReference>
<dbReference type="SUPFAM" id="SSF52279">
    <property type="entry name" value="Beta-D-glucan exohydrolase, C-terminal domain"/>
    <property type="match status" value="1"/>
</dbReference>
<dbReference type="Gene3D" id="2.60.40.10">
    <property type="entry name" value="Immunoglobulins"/>
    <property type="match status" value="1"/>
</dbReference>
<keyword evidence="3" id="KW-0472">Membrane</keyword>